<dbReference type="EMBL" id="GBXM01055043">
    <property type="protein sequence ID" value="JAH53534.1"/>
    <property type="molecule type" value="Transcribed_RNA"/>
</dbReference>
<name>A0A0E9TIL9_ANGAN</name>
<reference evidence="1" key="2">
    <citation type="journal article" date="2015" name="Fish Shellfish Immunol.">
        <title>Early steps in the European eel (Anguilla anguilla)-Vibrio vulnificus interaction in the gills: Role of the RtxA13 toxin.</title>
        <authorList>
            <person name="Callol A."/>
            <person name="Pajuelo D."/>
            <person name="Ebbesson L."/>
            <person name="Teles M."/>
            <person name="MacKenzie S."/>
            <person name="Amaro C."/>
        </authorList>
    </citation>
    <scope>NUCLEOTIDE SEQUENCE</scope>
</reference>
<proteinExistence type="predicted"/>
<dbReference type="AlphaFoldDB" id="A0A0E9TIL9"/>
<reference evidence="1" key="1">
    <citation type="submission" date="2014-11" db="EMBL/GenBank/DDBJ databases">
        <authorList>
            <person name="Amaro Gonzalez C."/>
        </authorList>
    </citation>
    <scope>NUCLEOTIDE SEQUENCE</scope>
</reference>
<protein>
    <submittedName>
        <fullName evidence="1">Uncharacterized protein</fullName>
    </submittedName>
</protein>
<accession>A0A0E9TIL9</accession>
<sequence length="60" mass="6784">MLFGFVCIVYAPFKMKSHPLLFSGQGICDLIAKVTPMGHSICWFFPSPKNLKPIQIVETR</sequence>
<evidence type="ECO:0000313" key="1">
    <source>
        <dbReference type="EMBL" id="JAH53534.1"/>
    </source>
</evidence>
<organism evidence="1">
    <name type="scientific">Anguilla anguilla</name>
    <name type="common">European freshwater eel</name>
    <name type="synonym">Muraena anguilla</name>
    <dbReference type="NCBI Taxonomy" id="7936"/>
    <lineage>
        <taxon>Eukaryota</taxon>
        <taxon>Metazoa</taxon>
        <taxon>Chordata</taxon>
        <taxon>Craniata</taxon>
        <taxon>Vertebrata</taxon>
        <taxon>Euteleostomi</taxon>
        <taxon>Actinopterygii</taxon>
        <taxon>Neopterygii</taxon>
        <taxon>Teleostei</taxon>
        <taxon>Anguilliformes</taxon>
        <taxon>Anguillidae</taxon>
        <taxon>Anguilla</taxon>
    </lineage>
</organism>